<evidence type="ECO:0000256" key="5">
    <source>
        <dbReference type="ARBA" id="ARBA00022777"/>
    </source>
</evidence>
<evidence type="ECO:0000256" key="3">
    <source>
        <dbReference type="ARBA" id="ARBA00022553"/>
    </source>
</evidence>
<evidence type="ECO:0000259" key="7">
    <source>
        <dbReference type="PROSITE" id="PS50109"/>
    </source>
</evidence>
<dbReference type="InterPro" id="IPR003594">
    <property type="entry name" value="HATPase_dom"/>
</dbReference>
<dbReference type="SMART" id="SM00387">
    <property type="entry name" value="HATPase_c"/>
    <property type="match status" value="1"/>
</dbReference>
<dbReference type="InterPro" id="IPR001789">
    <property type="entry name" value="Sig_transdc_resp-reg_receiver"/>
</dbReference>
<dbReference type="GO" id="GO:0000155">
    <property type="term" value="F:phosphorelay sensor kinase activity"/>
    <property type="evidence" value="ECO:0007669"/>
    <property type="project" value="InterPro"/>
</dbReference>
<keyword evidence="5" id="KW-0418">Kinase</keyword>
<keyword evidence="3 6" id="KW-0597">Phosphoprotein</keyword>
<evidence type="ECO:0000313" key="10">
    <source>
        <dbReference type="Proteomes" id="UP000758155"/>
    </source>
</evidence>
<comment type="catalytic activity">
    <reaction evidence="1">
        <text>ATP + protein L-histidine = ADP + protein N-phospho-L-histidine.</text>
        <dbReference type="EC" id="2.7.13.3"/>
    </reaction>
</comment>
<sequence length="1029" mass="114779">MPPVNPQRASFFPRADAAVLRSKQYAAPTDRPSETAPIFDHDNHTKALDIWSIEVAERIYPGSTDVWAPAIIPEKTSMQCATDRYLFPVLTRNERLRLTMLFYYTRGALQNTELQSRLQEKVYLARDTVGWEFVIAGLLNHNTYTRMVTVGLPLAVLPRRESTCAHTVNQPPGAVFTLLNMSEDWRFRESPHVEVGGLRAYAGAPLRFETEFGEHVAFGSLCVASNSVQEPLSKEQQRSLARLADWIVADIIHAHRAQRQRERRQMLDRLQQLTKLLDQDVNLEEAVKDMLHEVYPGSLVKVMQAQDNVLDLGDGTKMLTADIEHGLWEDSDYFEYLIENLNHQEPIAHRSIRTVTSQCASQRIRTYLVVGTRDFRDVYDDVDAWFVEMCAASLCRYWQDRELKEALRAKETFLRGITHQLRTPIHGILGSVELLTEELKSRNVVTTTAESTPDATPSDEQLSALDPYAYIKTIRSSAKELISTVNSLIKLNQWADVAEAQRVVAVHTIEEIEVALLNELTLLLPDDVTLRPSFIINHKLPERCDTISLDLRLFVDCIQPLLQNAIQNTAGGVVVVTITVSDDYSSMVVDVTDNGCGIKPEDQARIFDAYAKVNNHTTDAGLGLTLAAKLATLMDGCITLVSSEIGKGSRFRVSFNTPTCASSISPVQKKYEHLPPVFNRLPAEDMTSLLGNNFVDYLIGLGYTESKGPSESLLTLDYTRDLRRLYNATQQVSDDQVAICLVPENDTVINFAGQRFLRDGNVIYMKGPFTSRSIEDILAEADAVFAERAAAKATQPVLPGGGIALEPTPPATPACNVPEDTPSFTAHHLMHRGSVFPEQLVEAELTKSVAALRLAQQSPAPSPPVFDKPMTLLVDDNAVNLRLLEMYCKRRNIPYRTAKDGSEAIRLFAEHGTPADFPLTPSHTHPWLFAEETPSISATPPSTLRPFDLVLMDLQMPVCDGISATSQIRALENMYQWKRSVVLIVTGQDSPKDRLSAQEAGSDGYLVKPVGPKVLDRGVKQWFPDAWFG</sequence>
<dbReference type="PRINTS" id="PR00344">
    <property type="entry name" value="BCTRLSENSOR"/>
</dbReference>
<dbReference type="InterPro" id="IPR036890">
    <property type="entry name" value="HATPase_C_sf"/>
</dbReference>
<evidence type="ECO:0000256" key="2">
    <source>
        <dbReference type="ARBA" id="ARBA00012438"/>
    </source>
</evidence>
<dbReference type="Gene3D" id="3.30.450.40">
    <property type="match status" value="1"/>
</dbReference>
<proteinExistence type="predicted"/>
<dbReference type="SUPFAM" id="SSF55781">
    <property type="entry name" value="GAF domain-like"/>
    <property type="match status" value="1"/>
</dbReference>
<dbReference type="Pfam" id="PF02518">
    <property type="entry name" value="HATPase_c"/>
    <property type="match status" value="1"/>
</dbReference>
<dbReference type="SUPFAM" id="SSF47384">
    <property type="entry name" value="Homodimeric domain of signal transducing histidine kinase"/>
    <property type="match status" value="1"/>
</dbReference>
<evidence type="ECO:0000256" key="6">
    <source>
        <dbReference type="PROSITE-ProRule" id="PRU00169"/>
    </source>
</evidence>
<dbReference type="InterPro" id="IPR004358">
    <property type="entry name" value="Sig_transdc_His_kin-like_C"/>
</dbReference>
<dbReference type="GO" id="GO:0005886">
    <property type="term" value="C:plasma membrane"/>
    <property type="evidence" value="ECO:0007669"/>
    <property type="project" value="TreeGrafter"/>
</dbReference>
<keyword evidence="4" id="KW-0808">Transferase</keyword>
<dbReference type="EC" id="2.7.13.3" evidence="2"/>
<dbReference type="OrthoDB" id="21225at2759"/>
<evidence type="ECO:0000256" key="4">
    <source>
        <dbReference type="ARBA" id="ARBA00022679"/>
    </source>
</evidence>
<dbReference type="GO" id="GO:0009927">
    <property type="term" value="F:histidine phosphotransfer kinase activity"/>
    <property type="evidence" value="ECO:0007669"/>
    <property type="project" value="TreeGrafter"/>
</dbReference>
<gene>
    <name evidence="9" type="ORF">E8E12_000431</name>
</gene>
<feature type="domain" description="Histidine kinase" evidence="7">
    <location>
        <begin position="416"/>
        <end position="659"/>
    </location>
</feature>
<dbReference type="AlphaFoldDB" id="A0A9P4WP61"/>
<evidence type="ECO:0000259" key="8">
    <source>
        <dbReference type="PROSITE" id="PS50110"/>
    </source>
</evidence>
<dbReference type="Pfam" id="PF00512">
    <property type="entry name" value="HisKA"/>
    <property type="match status" value="1"/>
</dbReference>
<dbReference type="InterPro" id="IPR011006">
    <property type="entry name" value="CheY-like_superfamily"/>
</dbReference>
<dbReference type="InterPro" id="IPR029016">
    <property type="entry name" value="GAF-like_dom_sf"/>
</dbReference>
<accession>A0A9P4WP61</accession>
<dbReference type="Gene3D" id="1.10.287.130">
    <property type="match status" value="1"/>
</dbReference>
<dbReference type="Pfam" id="PF00072">
    <property type="entry name" value="Response_reg"/>
    <property type="match status" value="1"/>
</dbReference>
<dbReference type="PANTHER" id="PTHR43047:SF72">
    <property type="entry name" value="OSMOSENSING HISTIDINE PROTEIN KINASE SLN1"/>
    <property type="match status" value="1"/>
</dbReference>
<dbReference type="PROSITE" id="PS50109">
    <property type="entry name" value="HIS_KIN"/>
    <property type="match status" value="1"/>
</dbReference>
<feature type="domain" description="Response regulatory" evidence="8">
    <location>
        <begin position="870"/>
        <end position="1023"/>
    </location>
</feature>
<dbReference type="InterPro" id="IPR036097">
    <property type="entry name" value="HisK_dim/P_sf"/>
</dbReference>
<comment type="caution">
    <text evidence="9">The sequence shown here is derived from an EMBL/GenBank/DDBJ whole genome shotgun (WGS) entry which is preliminary data.</text>
</comment>
<dbReference type="Proteomes" id="UP000758155">
    <property type="component" value="Unassembled WGS sequence"/>
</dbReference>
<keyword evidence="10" id="KW-1185">Reference proteome</keyword>
<dbReference type="SUPFAM" id="SSF55874">
    <property type="entry name" value="ATPase domain of HSP90 chaperone/DNA topoisomerase II/histidine kinase"/>
    <property type="match status" value="1"/>
</dbReference>
<dbReference type="InterPro" id="IPR005467">
    <property type="entry name" value="His_kinase_dom"/>
</dbReference>
<dbReference type="InterPro" id="IPR003661">
    <property type="entry name" value="HisK_dim/P_dom"/>
</dbReference>
<dbReference type="SUPFAM" id="SSF52172">
    <property type="entry name" value="CheY-like"/>
    <property type="match status" value="1"/>
</dbReference>
<protein>
    <recommendedName>
        <fullName evidence="2">histidine kinase</fullName>
        <ecNumber evidence="2">2.7.13.3</ecNumber>
    </recommendedName>
</protein>
<name>A0A9P4WP61_9PLEO</name>
<feature type="modified residue" description="4-aspartylphosphate" evidence="6">
    <location>
        <position position="953"/>
    </location>
</feature>
<dbReference type="CDD" id="cd17546">
    <property type="entry name" value="REC_hyHK_CKI1_RcsC-like"/>
    <property type="match status" value="1"/>
</dbReference>
<dbReference type="SMART" id="SM00448">
    <property type="entry name" value="REC"/>
    <property type="match status" value="1"/>
</dbReference>
<dbReference type="Gene3D" id="3.40.50.2300">
    <property type="match status" value="1"/>
</dbReference>
<dbReference type="Gene3D" id="3.30.565.10">
    <property type="entry name" value="Histidine kinase-like ATPase, C-terminal domain"/>
    <property type="match status" value="1"/>
</dbReference>
<dbReference type="EMBL" id="SWKV01000040">
    <property type="protein sequence ID" value="KAF3037764.1"/>
    <property type="molecule type" value="Genomic_DNA"/>
</dbReference>
<reference evidence="9" key="1">
    <citation type="submission" date="2019-04" db="EMBL/GenBank/DDBJ databases">
        <title>Sequencing of skin fungus with MAO and IRED activity.</title>
        <authorList>
            <person name="Marsaioli A.J."/>
            <person name="Bonatto J.M.C."/>
            <person name="Reis Junior O."/>
        </authorList>
    </citation>
    <scope>NUCLEOTIDE SEQUENCE</scope>
    <source>
        <strain evidence="9">28M1</strain>
    </source>
</reference>
<dbReference type="CDD" id="cd00082">
    <property type="entry name" value="HisKA"/>
    <property type="match status" value="1"/>
</dbReference>
<dbReference type="PROSITE" id="PS50110">
    <property type="entry name" value="RESPONSE_REGULATORY"/>
    <property type="match status" value="1"/>
</dbReference>
<evidence type="ECO:0000313" key="9">
    <source>
        <dbReference type="EMBL" id="KAF3037764.1"/>
    </source>
</evidence>
<dbReference type="SMART" id="SM00388">
    <property type="entry name" value="HisKA"/>
    <property type="match status" value="1"/>
</dbReference>
<dbReference type="PANTHER" id="PTHR43047">
    <property type="entry name" value="TWO-COMPONENT HISTIDINE PROTEIN KINASE"/>
    <property type="match status" value="1"/>
</dbReference>
<organism evidence="9 10">
    <name type="scientific">Didymella heteroderae</name>
    <dbReference type="NCBI Taxonomy" id="1769908"/>
    <lineage>
        <taxon>Eukaryota</taxon>
        <taxon>Fungi</taxon>
        <taxon>Dikarya</taxon>
        <taxon>Ascomycota</taxon>
        <taxon>Pezizomycotina</taxon>
        <taxon>Dothideomycetes</taxon>
        <taxon>Pleosporomycetidae</taxon>
        <taxon>Pleosporales</taxon>
        <taxon>Pleosporineae</taxon>
        <taxon>Didymellaceae</taxon>
        <taxon>Didymella</taxon>
    </lineage>
</organism>
<evidence type="ECO:0000256" key="1">
    <source>
        <dbReference type="ARBA" id="ARBA00000085"/>
    </source>
</evidence>